<organism evidence="5 6">
    <name type="scientific">Brachyspira aalborgi</name>
    <dbReference type="NCBI Taxonomy" id="29522"/>
    <lineage>
        <taxon>Bacteria</taxon>
        <taxon>Pseudomonadati</taxon>
        <taxon>Spirochaetota</taxon>
        <taxon>Spirochaetia</taxon>
        <taxon>Brachyspirales</taxon>
        <taxon>Brachyspiraceae</taxon>
        <taxon>Brachyspira</taxon>
    </lineage>
</organism>
<dbReference type="PANTHER" id="PTHR43578:SF3">
    <property type="entry name" value="NADH-QUINONE OXIDOREDUCTASE SUBUNIT F"/>
    <property type="match status" value="1"/>
</dbReference>
<evidence type="ECO:0000256" key="2">
    <source>
        <dbReference type="ARBA" id="ARBA00023004"/>
    </source>
</evidence>
<dbReference type="Proteomes" id="UP000325116">
    <property type="component" value="Unassembled WGS sequence"/>
</dbReference>
<dbReference type="GO" id="GO:0051539">
    <property type="term" value="F:4 iron, 4 sulfur cluster binding"/>
    <property type="evidence" value="ECO:0007669"/>
    <property type="project" value="InterPro"/>
</dbReference>
<dbReference type="AlphaFoldDB" id="A0A5C8CG84"/>
<dbReference type="SUPFAM" id="SSF142019">
    <property type="entry name" value="Nqo1 FMN-binding domain-like"/>
    <property type="match status" value="1"/>
</dbReference>
<evidence type="ECO:0000259" key="4">
    <source>
        <dbReference type="Pfam" id="PF10589"/>
    </source>
</evidence>
<dbReference type="Pfam" id="PF10589">
    <property type="entry name" value="NADH_4Fe-4S"/>
    <property type="match status" value="1"/>
</dbReference>
<evidence type="ECO:0000313" key="5">
    <source>
        <dbReference type="EMBL" id="TXJ12017.1"/>
    </source>
</evidence>
<dbReference type="Gene3D" id="3.10.20.600">
    <property type="match status" value="1"/>
</dbReference>
<reference evidence="5 6" key="1">
    <citation type="journal article" date="1992" name="Lakartidningen">
        <title>[Penicillin V and not amoxicillin is the first choice preparation in acute otitis].</title>
        <authorList>
            <person name="Kamme C."/>
            <person name="Lundgren K."/>
            <person name="Prellner K."/>
        </authorList>
    </citation>
    <scope>NUCLEOTIDE SEQUENCE [LARGE SCALE GENOMIC DNA]</scope>
    <source>
        <strain evidence="5 6">W1</strain>
    </source>
</reference>
<dbReference type="PANTHER" id="PTHR43578">
    <property type="entry name" value="NADH-QUINONE OXIDOREDUCTASE SUBUNIT F"/>
    <property type="match status" value="1"/>
</dbReference>
<dbReference type="Gene3D" id="1.20.1440.230">
    <property type="entry name" value="NADH-ubiquinone oxidoreductase 51kDa subunit, iron-sulphur binding domain"/>
    <property type="match status" value="1"/>
</dbReference>
<dbReference type="InterPro" id="IPR037225">
    <property type="entry name" value="Nuo51_FMN-bd_sf"/>
</dbReference>
<gene>
    <name evidence="5" type="ORF">EPJ80_09995</name>
</gene>
<sequence length="395" mass="46204">MKRYVLYNENIIDNIKTFKDYFGDFLYSKIKIENYNNIISDLKEYPIFTRDAYQKSLYDIIISKKENEETLIINGYSIDYLVFKDKFLLKNNPYLILDSAIFLSKILNIKNIDIILRSYYSEEKNILIKTLAEIEDIYYINNEIKINIYDENSYYGNYKEKITIPFLENKNYIFDLETITQFGYFAHIGKDNFKKYGEGNFKGSILLSLSGDINIPNLYEFELSNSFNDIIRIAGNAPKDYDIKCVFTNGFLNPPMDIESLLNISLDYNDFNNLNIKIGNGGICFISENRCIIRVSLKIIQFAKNISCKKCMPCGFGFNLCEYYLNKIILGKSDNSDLIDLKNTLNMIIKGSSCLYIRNLTNCILQTIEKFNYEFLYAIEKKITLYSFINKTDII</sequence>
<keyword evidence="1" id="KW-0479">Metal-binding</keyword>
<name>A0A5C8CG84_9SPIR</name>
<dbReference type="SUPFAM" id="SSF142984">
    <property type="entry name" value="Nqo1 middle domain-like"/>
    <property type="match status" value="1"/>
</dbReference>
<dbReference type="GO" id="GO:0046872">
    <property type="term" value="F:metal ion binding"/>
    <property type="evidence" value="ECO:0007669"/>
    <property type="project" value="UniProtKB-KW"/>
</dbReference>
<evidence type="ECO:0000256" key="1">
    <source>
        <dbReference type="ARBA" id="ARBA00022723"/>
    </source>
</evidence>
<dbReference type="SUPFAM" id="SSF140490">
    <property type="entry name" value="Nqo1C-terminal domain-like"/>
    <property type="match status" value="1"/>
</dbReference>
<proteinExistence type="predicted"/>
<dbReference type="InterPro" id="IPR037207">
    <property type="entry name" value="Nuop51_4Fe4S-bd_sf"/>
</dbReference>
<evidence type="ECO:0000256" key="3">
    <source>
        <dbReference type="ARBA" id="ARBA00023014"/>
    </source>
</evidence>
<keyword evidence="3" id="KW-0411">Iron-sulfur</keyword>
<keyword evidence="2" id="KW-0408">Iron</keyword>
<comment type="caution">
    <text evidence="5">The sequence shown here is derived from an EMBL/GenBank/DDBJ whole genome shotgun (WGS) entry which is preliminary data.</text>
</comment>
<evidence type="ECO:0000313" key="6">
    <source>
        <dbReference type="Proteomes" id="UP000325116"/>
    </source>
</evidence>
<dbReference type="EMBL" id="SAXT01000005">
    <property type="protein sequence ID" value="TXJ12017.1"/>
    <property type="molecule type" value="Genomic_DNA"/>
</dbReference>
<protein>
    <submittedName>
        <fullName evidence="5">NADH-quinone oxidoreductase subunit F</fullName>
    </submittedName>
</protein>
<dbReference type="InterPro" id="IPR019575">
    <property type="entry name" value="Nuop51_4Fe4S-bd"/>
</dbReference>
<feature type="domain" description="NADH-ubiquinone oxidoreductase 51kDa subunit iron-sulphur binding" evidence="4">
    <location>
        <begin position="296"/>
        <end position="375"/>
    </location>
</feature>
<dbReference type="Gene3D" id="3.40.50.11540">
    <property type="entry name" value="NADH-ubiquinone oxidoreductase 51kDa subunit"/>
    <property type="match status" value="1"/>
</dbReference>
<dbReference type="RefSeq" id="WP_147758861.1">
    <property type="nucleotide sequence ID" value="NZ_SAXT01000005.1"/>
</dbReference>
<accession>A0A5C8CG84</accession>